<keyword evidence="6 7" id="KW-0648">Protein biosynthesis</keyword>
<dbReference type="NCBIfam" id="TIGR00038">
    <property type="entry name" value="efp"/>
    <property type="match status" value="1"/>
</dbReference>
<keyword evidence="5 7" id="KW-0251">Elongation factor</keyword>
<dbReference type="GO" id="GO:0003746">
    <property type="term" value="F:translation elongation factor activity"/>
    <property type="evidence" value="ECO:0007669"/>
    <property type="project" value="UniProtKB-UniRule"/>
</dbReference>
<accession>A0A1F5VV07</accession>
<dbReference type="InterPro" id="IPR015365">
    <property type="entry name" value="Elong-fact-P_C"/>
</dbReference>
<name>A0A1F5VV07_9BACT</name>
<comment type="function">
    <text evidence="7">Involved in peptide bond synthesis. Stimulates efficient translation and peptide-bond synthesis on native or reconstituted 70S ribosomes in vitro. Probably functions indirectly by altering the affinity of the ribosome for aminoacyl-tRNA, thus increasing their reactivity as acceptors for peptidyl transferase.</text>
</comment>
<dbReference type="CDD" id="cd04470">
    <property type="entry name" value="S1_EF-P_repeat_1"/>
    <property type="match status" value="1"/>
</dbReference>
<comment type="similarity">
    <text evidence="3 7 9">Belongs to the elongation factor P family.</text>
</comment>
<dbReference type="CDD" id="cd05794">
    <property type="entry name" value="S1_EF-P_repeat_2"/>
    <property type="match status" value="1"/>
</dbReference>
<evidence type="ECO:0000256" key="1">
    <source>
        <dbReference type="ARBA" id="ARBA00004496"/>
    </source>
</evidence>
<dbReference type="GO" id="GO:0005829">
    <property type="term" value="C:cytosol"/>
    <property type="evidence" value="ECO:0007669"/>
    <property type="project" value="UniProtKB-ARBA"/>
</dbReference>
<comment type="subcellular location">
    <subcellularLocation>
        <location evidence="1 7">Cytoplasm</location>
    </subcellularLocation>
</comment>
<dbReference type="InterPro" id="IPR020599">
    <property type="entry name" value="Transl_elong_fac_P/YeiP"/>
</dbReference>
<dbReference type="SUPFAM" id="SSF50249">
    <property type="entry name" value="Nucleic acid-binding proteins"/>
    <property type="match status" value="2"/>
</dbReference>
<comment type="caution">
    <text evidence="12">The sequence shown here is derived from an EMBL/GenBank/DDBJ whole genome shotgun (WGS) entry which is preliminary data.</text>
</comment>
<protein>
    <recommendedName>
        <fullName evidence="7 8">Elongation factor P</fullName>
        <shortName evidence="7">EF-P</shortName>
    </recommendedName>
</protein>
<evidence type="ECO:0000256" key="2">
    <source>
        <dbReference type="ARBA" id="ARBA00004815"/>
    </source>
</evidence>
<evidence type="ECO:0000256" key="4">
    <source>
        <dbReference type="ARBA" id="ARBA00022490"/>
    </source>
</evidence>
<evidence type="ECO:0000259" key="11">
    <source>
        <dbReference type="SMART" id="SM01185"/>
    </source>
</evidence>
<dbReference type="EMBL" id="MFGW01000077">
    <property type="protein sequence ID" value="OGF66911.1"/>
    <property type="molecule type" value="Genomic_DNA"/>
</dbReference>
<dbReference type="PROSITE" id="PS01275">
    <property type="entry name" value="EFP"/>
    <property type="match status" value="1"/>
</dbReference>
<dbReference type="GO" id="GO:0043043">
    <property type="term" value="P:peptide biosynthetic process"/>
    <property type="evidence" value="ECO:0007669"/>
    <property type="project" value="InterPro"/>
</dbReference>
<dbReference type="SMART" id="SM01185">
    <property type="entry name" value="EFP"/>
    <property type="match status" value="1"/>
</dbReference>
<evidence type="ECO:0000259" key="10">
    <source>
        <dbReference type="SMART" id="SM00841"/>
    </source>
</evidence>
<dbReference type="HAMAP" id="MF_00141">
    <property type="entry name" value="EF_P"/>
    <property type="match status" value="1"/>
</dbReference>
<dbReference type="FunFam" id="2.30.30.30:FF:000003">
    <property type="entry name" value="Elongation factor P"/>
    <property type="match status" value="1"/>
</dbReference>
<dbReference type="PANTHER" id="PTHR30053">
    <property type="entry name" value="ELONGATION FACTOR P"/>
    <property type="match status" value="1"/>
</dbReference>
<dbReference type="Proteomes" id="UP000178943">
    <property type="component" value="Unassembled WGS sequence"/>
</dbReference>
<evidence type="ECO:0000256" key="5">
    <source>
        <dbReference type="ARBA" id="ARBA00022768"/>
    </source>
</evidence>
<dbReference type="FunFam" id="2.40.50.140:FF:000004">
    <property type="entry name" value="Elongation factor P"/>
    <property type="match status" value="1"/>
</dbReference>
<dbReference type="STRING" id="1817863.A2Y62_04425"/>
<evidence type="ECO:0000256" key="8">
    <source>
        <dbReference type="NCBIfam" id="TIGR00038"/>
    </source>
</evidence>
<sequence length="186" mass="21173">MIDTSEFRSGLRVLFKDAPYEIVECQHIKPGKGQAFVRTRLKNIETGNVLEHNFRSGEKLPEAEIDEKYMQFLYREGDDFHFMDLETYEQVTVPANRMKRMADYLKEQIEVTILFYHNQAISIQLPFFVSMKVIRSEPGARGDTVTGGSKPVTLESGAVISVPLFINEGDVITIDTRTGAYIGRES</sequence>
<comment type="pathway">
    <text evidence="2 7">Protein biosynthesis; polypeptide chain elongation.</text>
</comment>
<dbReference type="SUPFAM" id="SSF50104">
    <property type="entry name" value="Translation proteins SH3-like domain"/>
    <property type="match status" value="1"/>
</dbReference>
<reference evidence="12 13" key="1">
    <citation type="journal article" date="2016" name="Nat. Commun.">
        <title>Thousands of microbial genomes shed light on interconnected biogeochemical processes in an aquifer system.</title>
        <authorList>
            <person name="Anantharaman K."/>
            <person name="Brown C.T."/>
            <person name="Hug L.A."/>
            <person name="Sharon I."/>
            <person name="Castelle C.J."/>
            <person name="Probst A.J."/>
            <person name="Thomas B.C."/>
            <person name="Singh A."/>
            <person name="Wilkins M.J."/>
            <person name="Karaoz U."/>
            <person name="Brodie E.L."/>
            <person name="Williams K.H."/>
            <person name="Hubbard S.S."/>
            <person name="Banfield J.F."/>
        </authorList>
    </citation>
    <scope>NUCLEOTIDE SEQUENCE [LARGE SCALE GENOMIC DNA]</scope>
</reference>
<feature type="domain" description="Translation elongation factor P/YeiP central" evidence="11">
    <location>
        <begin position="67"/>
        <end position="121"/>
    </location>
</feature>
<dbReference type="InterPro" id="IPR014722">
    <property type="entry name" value="Rib_uL2_dom2"/>
</dbReference>
<dbReference type="PANTHER" id="PTHR30053:SF12">
    <property type="entry name" value="ELONGATION FACTOR P (EF-P) FAMILY PROTEIN"/>
    <property type="match status" value="1"/>
</dbReference>
<dbReference type="InterPro" id="IPR013852">
    <property type="entry name" value="Transl_elong_P/YeiP_CS"/>
</dbReference>
<dbReference type="PIRSF" id="PIRSF005901">
    <property type="entry name" value="EF-P"/>
    <property type="match status" value="1"/>
</dbReference>
<dbReference type="NCBIfam" id="NF001810">
    <property type="entry name" value="PRK00529.1"/>
    <property type="match status" value="1"/>
</dbReference>
<dbReference type="InterPro" id="IPR011768">
    <property type="entry name" value="Transl_elongation_fac_P"/>
</dbReference>
<evidence type="ECO:0000256" key="7">
    <source>
        <dbReference type="HAMAP-Rule" id="MF_00141"/>
    </source>
</evidence>
<feature type="domain" description="Elongation factor P C-terminal" evidence="10">
    <location>
        <begin position="129"/>
        <end position="184"/>
    </location>
</feature>
<dbReference type="FunFam" id="2.40.50.140:FF:000009">
    <property type="entry name" value="Elongation factor P"/>
    <property type="match status" value="1"/>
</dbReference>
<dbReference type="Gene3D" id="2.30.30.30">
    <property type="match status" value="1"/>
</dbReference>
<gene>
    <name evidence="7" type="primary">efp</name>
    <name evidence="12" type="ORF">A2Y62_04425</name>
</gene>
<dbReference type="SMART" id="SM00841">
    <property type="entry name" value="Elong-fact-P_C"/>
    <property type="match status" value="1"/>
</dbReference>
<dbReference type="Gene3D" id="2.40.50.140">
    <property type="entry name" value="Nucleic acid-binding proteins"/>
    <property type="match status" value="2"/>
</dbReference>
<dbReference type="InterPro" id="IPR001059">
    <property type="entry name" value="Transl_elong_P/YeiP_cen"/>
</dbReference>
<dbReference type="InterPro" id="IPR012340">
    <property type="entry name" value="NA-bd_OB-fold"/>
</dbReference>
<evidence type="ECO:0000256" key="9">
    <source>
        <dbReference type="RuleBase" id="RU004389"/>
    </source>
</evidence>
<dbReference type="InterPro" id="IPR013185">
    <property type="entry name" value="Transl_elong_KOW-like"/>
</dbReference>
<dbReference type="InterPro" id="IPR008991">
    <property type="entry name" value="Translation_prot_SH3-like_sf"/>
</dbReference>
<proteinExistence type="inferred from homology"/>
<evidence type="ECO:0000256" key="3">
    <source>
        <dbReference type="ARBA" id="ARBA00009479"/>
    </source>
</evidence>
<evidence type="ECO:0000313" key="13">
    <source>
        <dbReference type="Proteomes" id="UP000178943"/>
    </source>
</evidence>
<organism evidence="12 13">
    <name type="scientific">Candidatus Fischerbacteria bacterium RBG_13_37_8</name>
    <dbReference type="NCBI Taxonomy" id="1817863"/>
    <lineage>
        <taxon>Bacteria</taxon>
        <taxon>Candidatus Fischeribacteriota</taxon>
    </lineage>
</organism>
<evidence type="ECO:0000313" key="12">
    <source>
        <dbReference type="EMBL" id="OGF66911.1"/>
    </source>
</evidence>
<dbReference type="Pfam" id="PF08207">
    <property type="entry name" value="EFP_N"/>
    <property type="match status" value="1"/>
</dbReference>
<dbReference type="Pfam" id="PF09285">
    <property type="entry name" value="Elong-fact-P_C"/>
    <property type="match status" value="1"/>
</dbReference>
<evidence type="ECO:0000256" key="6">
    <source>
        <dbReference type="ARBA" id="ARBA00022917"/>
    </source>
</evidence>
<dbReference type="AlphaFoldDB" id="A0A1F5VV07"/>
<dbReference type="Pfam" id="PF01132">
    <property type="entry name" value="EFP"/>
    <property type="match status" value="1"/>
</dbReference>
<dbReference type="UniPathway" id="UPA00345"/>
<keyword evidence="4 7" id="KW-0963">Cytoplasm</keyword>